<sequence>MTSEIQTMIQSGVLEPAPLTPSFISPLFIFLQTNDWMTKLDISQAYYHLPIAAEHRCFLRVSYDGRLLQMTCLPFGLSVAPRMFASVTNWMAEVLRNQGLRLVVYLDDFLIAHQCRDTLAAHTRAALEFLTSLGWNINREKSILVPSKSMEFLGIVWDTRFNTKFLPPDKVSKIRQYILTRLAAGSWSLKQAQRLLGYFNFATFITHRGRLHCRTLQRHARQLQKQPRRFEQFTEEVRLELEWWLENVSQKSPIHRESLPINYVVTDASDVRWGALVNNDMLQGTWTRRQRNWHCNLKEMYAVIAAISSKAQTLNNSSIVLQSDNRTVVSYIKNEGGTRSAKLLEMTKQLLALTDSLNAVLVPHHLPGRYNTEADHLSRNRAGSEWHLLNEATEKVFNLWGTPDIDLFASSEAHVVSSYATLDLSDSNACFHDAFSKCWRFDLAWVFPPPALLPRVLHHLNSATGKYIIVAPKWTKPFWRPDLKSRALARPVKMKNLTTTLIDTATGRPPAQVHNLQLEAWLISAGTL</sequence>
<dbReference type="CDD" id="cd09275">
    <property type="entry name" value="RNase_HI_RT_DIRS1"/>
    <property type="match status" value="1"/>
</dbReference>
<dbReference type="SUPFAM" id="SSF56672">
    <property type="entry name" value="DNA/RNA polymerases"/>
    <property type="match status" value="1"/>
</dbReference>
<evidence type="ECO:0000313" key="3">
    <source>
        <dbReference type="Proteomes" id="UP001549920"/>
    </source>
</evidence>
<dbReference type="Pfam" id="PF00078">
    <property type="entry name" value="RVT_1"/>
    <property type="match status" value="1"/>
</dbReference>
<dbReference type="InterPro" id="IPR052055">
    <property type="entry name" value="Hepadnavirus_pol/RT"/>
</dbReference>
<dbReference type="PANTHER" id="PTHR33050:SF7">
    <property type="entry name" value="RIBONUCLEASE H"/>
    <property type="match status" value="1"/>
</dbReference>
<feature type="domain" description="Reverse transcriptase" evidence="1">
    <location>
        <begin position="1"/>
        <end position="157"/>
    </location>
</feature>
<dbReference type="PANTHER" id="PTHR33050">
    <property type="entry name" value="REVERSE TRANSCRIPTASE DOMAIN-CONTAINING PROTEIN"/>
    <property type="match status" value="1"/>
</dbReference>
<dbReference type="CDD" id="cd03714">
    <property type="entry name" value="RT_DIRS1"/>
    <property type="match status" value="1"/>
</dbReference>
<dbReference type="Proteomes" id="UP001549920">
    <property type="component" value="Unassembled WGS sequence"/>
</dbReference>
<dbReference type="EMBL" id="JBEUOH010000025">
    <property type="protein sequence ID" value="KAL0860625.1"/>
    <property type="molecule type" value="Genomic_DNA"/>
</dbReference>
<gene>
    <name evidence="2" type="ORF">ABMA27_009976</name>
</gene>
<evidence type="ECO:0000313" key="2">
    <source>
        <dbReference type="EMBL" id="KAL0860625.1"/>
    </source>
</evidence>
<dbReference type="InterPro" id="IPR000477">
    <property type="entry name" value="RT_dom"/>
</dbReference>
<dbReference type="InterPro" id="IPR043502">
    <property type="entry name" value="DNA/RNA_pol_sf"/>
</dbReference>
<name>A0ABR3H7N4_LOXSC</name>
<dbReference type="Gene3D" id="3.30.70.270">
    <property type="match status" value="1"/>
</dbReference>
<organism evidence="2 3">
    <name type="scientific">Loxostege sticticalis</name>
    <name type="common">Beet webworm moth</name>
    <dbReference type="NCBI Taxonomy" id="481309"/>
    <lineage>
        <taxon>Eukaryota</taxon>
        <taxon>Metazoa</taxon>
        <taxon>Ecdysozoa</taxon>
        <taxon>Arthropoda</taxon>
        <taxon>Hexapoda</taxon>
        <taxon>Insecta</taxon>
        <taxon>Pterygota</taxon>
        <taxon>Neoptera</taxon>
        <taxon>Endopterygota</taxon>
        <taxon>Lepidoptera</taxon>
        <taxon>Glossata</taxon>
        <taxon>Ditrysia</taxon>
        <taxon>Pyraloidea</taxon>
        <taxon>Crambidae</taxon>
        <taxon>Pyraustinae</taxon>
        <taxon>Loxostege</taxon>
    </lineage>
</organism>
<accession>A0ABR3H7N4</accession>
<protein>
    <recommendedName>
        <fullName evidence="1">Reverse transcriptase domain-containing protein</fullName>
    </recommendedName>
</protein>
<dbReference type="InterPro" id="IPR043128">
    <property type="entry name" value="Rev_trsase/Diguanyl_cyclase"/>
</dbReference>
<dbReference type="PROSITE" id="PS50878">
    <property type="entry name" value="RT_POL"/>
    <property type="match status" value="1"/>
</dbReference>
<dbReference type="InterPro" id="IPR036397">
    <property type="entry name" value="RNaseH_sf"/>
</dbReference>
<keyword evidence="3" id="KW-1185">Reference proteome</keyword>
<reference evidence="2 3" key="1">
    <citation type="submission" date="2024-06" db="EMBL/GenBank/DDBJ databases">
        <title>A chromosome-level genome assembly of beet webworm, Loxostege sticticalis.</title>
        <authorList>
            <person name="Zhang Y."/>
        </authorList>
    </citation>
    <scope>NUCLEOTIDE SEQUENCE [LARGE SCALE GENOMIC DNA]</scope>
    <source>
        <strain evidence="2">AQ026</strain>
        <tissue evidence="2">Whole body</tissue>
    </source>
</reference>
<proteinExistence type="predicted"/>
<evidence type="ECO:0000259" key="1">
    <source>
        <dbReference type="PROSITE" id="PS50878"/>
    </source>
</evidence>
<dbReference type="Gene3D" id="3.30.420.10">
    <property type="entry name" value="Ribonuclease H-like superfamily/Ribonuclease H"/>
    <property type="match status" value="1"/>
</dbReference>
<dbReference type="Gene3D" id="3.10.10.10">
    <property type="entry name" value="HIV Type 1 Reverse Transcriptase, subunit A, domain 1"/>
    <property type="match status" value="1"/>
</dbReference>
<comment type="caution">
    <text evidence="2">The sequence shown here is derived from an EMBL/GenBank/DDBJ whole genome shotgun (WGS) entry which is preliminary data.</text>
</comment>